<comment type="cofactor">
    <cofactor evidence="1">
        <name>Mg(2+)</name>
        <dbReference type="ChEBI" id="CHEBI:18420"/>
    </cofactor>
</comment>
<keyword evidence="2" id="KW-0378">Hydrolase</keyword>
<feature type="region of interest" description="Disordered" evidence="4">
    <location>
        <begin position="1"/>
        <end position="35"/>
    </location>
</feature>
<dbReference type="Gene3D" id="3.90.79.10">
    <property type="entry name" value="Nucleoside Triphosphate Pyrophosphohydrolase"/>
    <property type="match status" value="1"/>
</dbReference>
<sequence length="207" mass="22948">MRHESGAPGKATSTSIDENCCRRPPTLTELRPPRYRGGMSDLLPNPYFYQQLPTLFSSGAAVIRDEHGRILVEKPNYRDHWLLPGGGVDAGEDAREATARELREELNLDLPVGRLLSVSWVPSSAAYGAPMGVHFVFDAGVVPEAELRDRVRLQEEELEAWDLIDPRDAAILSPWGAERVWHALDVLEGRSEVDLFVVKRGGIAEAP</sequence>
<evidence type="ECO:0000256" key="3">
    <source>
        <dbReference type="ARBA" id="ARBA00022842"/>
    </source>
</evidence>
<evidence type="ECO:0000256" key="2">
    <source>
        <dbReference type="ARBA" id="ARBA00022801"/>
    </source>
</evidence>
<accession>A0ABM6PPW8</accession>
<dbReference type="CDD" id="cd18876">
    <property type="entry name" value="NUDIX_Hydrolase"/>
    <property type="match status" value="1"/>
</dbReference>
<dbReference type="InterPro" id="IPR015797">
    <property type="entry name" value="NUDIX_hydrolase-like_dom_sf"/>
</dbReference>
<dbReference type="InterPro" id="IPR020476">
    <property type="entry name" value="Nudix_hydrolase"/>
</dbReference>
<reference evidence="6 7" key="1">
    <citation type="journal article" date="2016" name="Int. J. Syst. Evol. Microbiol.">
        <title>Dermabacter jinjuensis sp. nov., a novel species of the genus Dermabacter isolated from a clinical specimen.</title>
        <authorList>
            <person name="Park Y.K."/>
            <person name="Lee K.M."/>
            <person name="Lee W.K."/>
            <person name="Cho M.J."/>
            <person name="Lee H.S."/>
            <person name="Cho Y.G."/>
            <person name="Lee Y.C."/>
            <person name="Lee W.K."/>
            <person name="Seong W.K."/>
            <person name="Hwang K.J."/>
        </authorList>
    </citation>
    <scope>NUCLEOTIDE SEQUENCE [LARGE SCALE GENOMIC DNA]</scope>
    <source>
        <strain evidence="6 7">32T</strain>
    </source>
</reference>
<protein>
    <submittedName>
        <fullName evidence="6">ADP-ribose pyrophosphatase</fullName>
    </submittedName>
</protein>
<name>A0ABM6PPW8_9MICO</name>
<evidence type="ECO:0000259" key="5">
    <source>
        <dbReference type="PROSITE" id="PS51462"/>
    </source>
</evidence>
<keyword evidence="7" id="KW-1185">Reference proteome</keyword>
<proteinExistence type="predicted"/>
<evidence type="ECO:0000313" key="7">
    <source>
        <dbReference type="Proteomes" id="UP000815698"/>
    </source>
</evidence>
<evidence type="ECO:0000256" key="1">
    <source>
        <dbReference type="ARBA" id="ARBA00001946"/>
    </source>
</evidence>
<dbReference type="SUPFAM" id="SSF55811">
    <property type="entry name" value="Nudix"/>
    <property type="match status" value="1"/>
</dbReference>
<dbReference type="EMBL" id="CP023482">
    <property type="protein sequence ID" value="ATH97639.1"/>
    <property type="molecule type" value="Genomic_DNA"/>
</dbReference>
<dbReference type="Proteomes" id="UP000815698">
    <property type="component" value="Chromosome"/>
</dbReference>
<evidence type="ECO:0000256" key="4">
    <source>
        <dbReference type="SAM" id="MobiDB-lite"/>
    </source>
</evidence>
<gene>
    <name evidence="6" type="ORF">COP05_09645</name>
</gene>
<feature type="domain" description="Nudix hydrolase" evidence="5">
    <location>
        <begin position="53"/>
        <end position="188"/>
    </location>
</feature>
<dbReference type="PANTHER" id="PTHR43046:SF12">
    <property type="entry name" value="GDP-MANNOSE MANNOSYL HYDROLASE"/>
    <property type="match status" value="1"/>
</dbReference>
<dbReference type="PROSITE" id="PS51462">
    <property type="entry name" value="NUDIX"/>
    <property type="match status" value="1"/>
</dbReference>
<keyword evidence="3" id="KW-0460">Magnesium</keyword>
<organism evidence="6 7">
    <name type="scientific">Dermabacter jinjuensis</name>
    <dbReference type="NCBI Taxonomy" id="1667168"/>
    <lineage>
        <taxon>Bacteria</taxon>
        <taxon>Bacillati</taxon>
        <taxon>Actinomycetota</taxon>
        <taxon>Actinomycetes</taxon>
        <taxon>Micrococcales</taxon>
        <taxon>Dermabacteraceae</taxon>
        <taxon>Dermabacter</taxon>
    </lineage>
</organism>
<dbReference type="RefSeq" id="WP_096883581.1">
    <property type="nucleotide sequence ID" value="NZ_CP086002.1"/>
</dbReference>
<evidence type="ECO:0000313" key="6">
    <source>
        <dbReference type="EMBL" id="ATH97639.1"/>
    </source>
</evidence>
<dbReference type="InterPro" id="IPR000086">
    <property type="entry name" value="NUDIX_hydrolase_dom"/>
</dbReference>
<dbReference type="Pfam" id="PF00293">
    <property type="entry name" value="NUDIX"/>
    <property type="match status" value="1"/>
</dbReference>
<dbReference type="PRINTS" id="PR00502">
    <property type="entry name" value="NUDIXFAMILY"/>
</dbReference>
<dbReference type="PANTHER" id="PTHR43046">
    <property type="entry name" value="GDP-MANNOSE MANNOSYL HYDROLASE"/>
    <property type="match status" value="1"/>
</dbReference>